<evidence type="ECO:0000256" key="1">
    <source>
        <dbReference type="SAM" id="Phobius"/>
    </source>
</evidence>
<sequence>MGVAAVLQSSVYAVAVSIAGYFAFVSILAIPAVQNQAIYLNRVTLTWFKDVNYPEQWGFLHNQVTPFRLETPDGESLHAWHILPLEVYRRNEQHLIKEPAGLAVDITSRESFRLLRDDPDALLVLYFHGAAGTLGSGFRPPSYRAMYAGAPDKIHTIAIDYRGFGTSTGSPSENGLLTDAVTLADWAMNVAGVPPSRIVLFAQSLGTAVAISLARHMASRPDPVLFAGMVLVAPFVDVELLTATYRLAGTIPILDPVARFPRLLAFLNSFIGTKWPSKDTIADLVRRCEGAEGDGPIYDITILHAEDDYDIPWVHSEQVFWHAVDASLSRGISYEALEQEKAVARTDLGEGGWMVTRRTGRGTIREHILKHGLHDRIMSYPAVSLAILRAFHSRDTE</sequence>
<feature type="transmembrane region" description="Helical" evidence="1">
    <location>
        <begin position="12"/>
        <end position="33"/>
    </location>
</feature>
<comment type="caution">
    <text evidence="3">The sequence shown here is derived from an EMBL/GenBank/DDBJ whole genome shotgun (WGS) entry which is preliminary data.</text>
</comment>
<keyword evidence="1" id="KW-1133">Transmembrane helix</keyword>
<gene>
    <name evidence="3" type="ORF">NKR23_g8609</name>
</gene>
<dbReference type="AlphaFoldDB" id="A0AA38RSN9"/>
<organism evidence="3 4">
    <name type="scientific">Pleurostoma richardsiae</name>
    <dbReference type="NCBI Taxonomy" id="41990"/>
    <lineage>
        <taxon>Eukaryota</taxon>
        <taxon>Fungi</taxon>
        <taxon>Dikarya</taxon>
        <taxon>Ascomycota</taxon>
        <taxon>Pezizomycotina</taxon>
        <taxon>Sordariomycetes</taxon>
        <taxon>Sordariomycetidae</taxon>
        <taxon>Calosphaeriales</taxon>
        <taxon>Pleurostomataceae</taxon>
        <taxon>Pleurostoma</taxon>
    </lineage>
</organism>
<dbReference type="InterPro" id="IPR029058">
    <property type="entry name" value="AB_hydrolase_fold"/>
</dbReference>
<reference evidence="3" key="1">
    <citation type="submission" date="2022-07" db="EMBL/GenBank/DDBJ databases">
        <title>Fungi with potential for degradation of polypropylene.</title>
        <authorList>
            <person name="Gostincar C."/>
        </authorList>
    </citation>
    <scope>NUCLEOTIDE SEQUENCE</scope>
    <source>
        <strain evidence="3">EXF-13308</strain>
    </source>
</reference>
<evidence type="ECO:0000259" key="2">
    <source>
        <dbReference type="Pfam" id="PF12697"/>
    </source>
</evidence>
<dbReference type="SUPFAM" id="SSF53474">
    <property type="entry name" value="alpha/beta-Hydrolases"/>
    <property type="match status" value="1"/>
</dbReference>
<feature type="domain" description="AB hydrolase-1" evidence="2">
    <location>
        <begin position="124"/>
        <end position="279"/>
    </location>
</feature>
<dbReference type="Proteomes" id="UP001174694">
    <property type="component" value="Unassembled WGS sequence"/>
</dbReference>
<evidence type="ECO:0000313" key="4">
    <source>
        <dbReference type="Proteomes" id="UP001174694"/>
    </source>
</evidence>
<protein>
    <submittedName>
        <fullName evidence="3">Alpha/beta-hydrolase</fullName>
    </submittedName>
</protein>
<keyword evidence="1" id="KW-0472">Membrane</keyword>
<dbReference type="Pfam" id="PF12697">
    <property type="entry name" value="Abhydrolase_6"/>
    <property type="match status" value="1"/>
</dbReference>
<dbReference type="PANTHER" id="PTHR12277:SF81">
    <property type="entry name" value="PROTEIN ABHD13"/>
    <property type="match status" value="1"/>
</dbReference>
<keyword evidence="1" id="KW-0812">Transmembrane</keyword>
<dbReference type="InterPro" id="IPR000073">
    <property type="entry name" value="AB_hydrolase_1"/>
</dbReference>
<name>A0AA38RSN9_9PEZI</name>
<evidence type="ECO:0000313" key="3">
    <source>
        <dbReference type="EMBL" id="KAJ9138187.1"/>
    </source>
</evidence>
<proteinExistence type="predicted"/>
<dbReference type="Gene3D" id="3.40.50.1820">
    <property type="entry name" value="alpha/beta hydrolase"/>
    <property type="match status" value="1"/>
</dbReference>
<accession>A0AA38RSN9</accession>
<dbReference type="EMBL" id="JANBVO010000031">
    <property type="protein sequence ID" value="KAJ9138187.1"/>
    <property type="molecule type" value="Genomic_DNA"/>
</dbReference>
<keyword evidence="4" id="KW-1185">Reference proteome</keyword>
<dbReference type="PANTHER" id="PTHR12277">
    <property type="entry name" value="ALPHA/BETA HYDROLASE DOMAIN-CONTAINING PROTEIN"/>
    <property type="match status" value="1"/>
</dbReference>